<dbReference type="Proteomes" id="UP001153069">
    <property type="component" value="Unassembled WGS sequence"/>
</dbReference>
<dbReference type="EMBL" id="CAICTM010000450">
    <property type="protein sequence ID" value="CAB9510760.1"/>
    <property type="molecule type" value="Genomic_DNA"/>
</dbReference>
<keyword evidence="2" id="KW-1133">Transmembrane helix</keyword>
<feature type="transmembrane region" description="Helical" evidence="2">
    <location>
        <begin position="73"/>
        <end position="93"/>
    </location>
</feature>
<accession>A0A9N8HFU4</accession>
<keyword evidence="2" id="KW-0812">Transmembrane</keyword>
<comment type="caution">
    <text evidence="3">The sequence shown here is derived from an EMBL/GenBank/DDBJ whole genome shotgun (WGS) entry which is preliminary data.</text>
</comment>
<feature type="transmembrane region" description="Helical" evidence="2">
    <location>
        <begin position="99"/>
        <end position="118"/>
    </location>
</feature>
<evidence type="ECO:0000256" key="2">
    <source>
        <dbReference type="SAM" id="Phobius"/>
    </source>
</evidence>
<name>A0A9N8HFU4_9STRA</name>
<keyword evidence="2" id="KW-0472">Membrane</keyword>
<gene>
    <name evidence="3" type="ORF">SEMRO_451_G145740.1</name>
</gene>
<reference evidence="3" key="1">
    <citation type="submission" date="2020-06" db="EMBL/GenBank/DDBJ databases">
        <authorList>
            <consortium name="Plant Systems Biology data submission"/>
        </authorList>
    </citation>
    <scope>NUCLEOTIDE SEQUENCE</scope>
    <source>
        <strain evidence="3">D6</strain>
    </source>
</reference>
<proteinExistence type="predicted"/>
<protein>
    <submittedName>
        <fullName evidence="3">Uncharacterized protein</fullName>
    </submittedName>
</protein>
<sequence>MANQILADDDLDQALDALDVERNFLDEDVEKETEPPEQPNNRADESTGLLVDGGTPVECEDDISVEDGGWSPLLVALALVIAVVVVVVVVVAVIISIPFWILVLVLLLVLFVIARTRIPPPASFHAKKEIKRIKRGKHLPQNNNNSNNTDSQKKTWLGKKVTTVKTFLSGEAKDAVGAYDDILFCDVGIGLLVVARDLTNGECFTWLGFLGQWRVLDLSPETHAKLHQWLWKSSNESTTVPY</sequence>
<evidence type="ECO:0000313" key="3">
    <source>
        <dbReference type="EMBL" id="CAB9510760.1"/>
    </source>
</evidence>
<feature type="region of interest" description="Disordered" evidence="1">
    <location>
        <begin position="26"/>
        <end position="50"/>
    </location>
</feature>
<keyword evidence="4" id="KW-1185">Reference proteome</keyword>
<organism evidence="3 4">
    <name type="scientific">Seminavis robusta</name>
    <dbReference type="NCBI Taxonomy" id="568900"/>
    <lineage>
        <taxon>Eukaryota</taxon>
        <taxon>Sar</taxon>
        <taxon>Stramenopiles</taxon>
        <taxon>Ochrophyta</taxon>
        <taxon>Bacillariophyta</taxon>
        <taxon>Bacillariophyceae</taxon>
        <taxon>Bacillariophycidae</taxon>
        <taxon>Naviculales</taxon>
        <taxon>Naviculaceae</taxon>
        <taxon>Seminavis</taxon>
    </lineage>
</organism>
<evidence type="ECO:0000256" key="1">
    <source>
        <dbReference type="SAM" id="MobiDB-lite"/>
    </source>
</evidence>
<dbReference type="AlphaFoldDB" id="A0A9N8HFU4"/>
<evidence type="ECO:0000313" key="4">
    <source>
        <dbReference type="Proteomes" id="UP001153069"/>
    </source>
</evidence>